<keyword evidence="3" id="KW-1185">Reference proteome</keyword>
<reference evidence="2 3" key="1">
    <citation type="submission" date="2014-06" db="EMBL/GenBank/DDBJ databases">
        <title>Saccharopolyspora rectivirgula DSM-43113 Genome sequencing.</title>
        <authorList>
            <person name="Barrera C."/>
            <person name="Millon L."/>
            <person name="Rognon B."/>
            <person name="Zaugg C."/>
            <person name="Monod M."/>
        </authorList>
    </citation>
    <scope>NUCLEOTIDE SEQUENCE [LARGE SCALE GENOMIC DNA]</scope>
    <source>
        <strain evidence="2 3">DSM 43113</strain>
    </source>
</reference>
<evidence type="ECO:0000313" key="2">
    <source>
        <dbReference type="EMBL" id="KEI45383.1"/>
    </source>
</evidence>
<gene>
    <name evidence="2" type="ORF">GU90_04550</name>
</gene>
<dbReference type="RefSeq" id="WP_037331558.1">
    <property type="nucleotide sequence ID" value="NZ_JNVU01000013.1"/>
</dbReference>
<sequence length="325" mass="36224">MAARSRDRHYGPAVPAGWELTGRGGPRPFVSWVSYRLPDETSYLWESRHQRKGFGPRRVAERQPKTKPPRSPWLRFWAPARLGWWVAVVFIVGSLLFIAGAAGSLVPHLFGGEHPMSVYAETCYFIGASLYAVSICGQLLESLNADDRIGPDRRSQAPEKFRWFAFEPHRLEFMTPFVLLIGSLVFNFETVFALGSTVEVLPELWLWESSMLGSVLFLVSACMQLAEAGHGYVRFRPRDLSWWVAVCFVLGSIGFIIGTLPGLEPPGFPTAEQGPGALTVKLGFLGGGIAFLVGSYLMLPELFTQTRAEEYPETAKPRPSGERER</sequence>
<dbReference type="Proteomes" id="UP000031419">
    <property type="component" value="Unassembled WGS sequence"/>
</dbReference>
<dbReference type="OrthoDB" id="244933at2"/>
<organism evidence="2 3">
    <name type="scientific">Saccharopolyspora rectivirgula</name>
    <dbReference type="NCBI Taxonomy" id="28042"/>
    <lineage>
        <taxon>Bacteria</taxon>
        <taxon>Bacillati</taxon>
        <taxon>Actinomycetota</taxon>
        <taxon>Actinomycetes</taxon>
        <taxon>Pseudonocardiales</taxon>
        <taxon>Pseudonocardiaceae</taxon>
        <taxon>Saccharopolyspora</taxon>
    </lineage>
</organism>
<name>A0A073B025_9PSEU</name>
<dbReference type="EMBL" id="JNVU01000013">
    <property type="protein sequence ID" value="KEI45383.1"/>
    <property type="molecule type" value="Genomic_DNA"/>
</dbReference>
<feature type="transmembrane region" description="Helical" evidence="1">
    <location>
        <begin position="240"/>
        <end position="260"/>
    </location>
</feature>
<evidence type="ECO:0000313" key="3">
    <source>
        <dbReference type="Proteomes" id="UP000031419"/>
    </source>
</evidence>
<evidence type="ECO:0000256" key="1">
    <source>
        <dbReference type="SAM" id="Phobius"/>
    </source>
</evidence>
<comment type="caution">
    <text evidence="2">The sequence shown here is derived from an EMBL/GenBank/DDBJ whole genome shotgun (WGS) entry which is preliminary data.</text>
</comment>
<keyword evidence="1" id="KW-0472">Membrane</keyword>
<feature type="transmembrane region" description="Helical" evidence="1">
    <location>
        <begin position="204"/>
        <end position="228"/>
    </location>
</feature>
<keyword evidence="1" id="KW-0812">Transmembrane</keyword>
<feature type="transmembrane region" description="Helical" evidence="1">
    <location>
        <begin position="177"/>
        <end position="198"/>
    </location>
</feature>
<dbReference type="AlphaFoldDB" id="A0A073B025"/>
<accession>A0A073B025</accession>
<feature type="transmembrane region" description="Helical" evidence="1">
    <location>
        <begin position="280"/>
        <end position="299"/>
    </location>
</feature>
<protein>
    <submittedName>
        <fullName evidence="2">Uncharacterized protein</fullName>
    </submittedName>
</protein>
<keyword evidence="1" id="KW-1133">Transmembrane helix</keyword>
<proteinExistence type="predicted"/>
<feature type="transmembrane region" description="Helical" evidence="1">
    <location>
        <begin position="82"/>
        <end position="106"/>
    </location>
</feature>
<dbReference type="eggNOG" id="ENOG502Z9DN">
    <property type="taxonomic scope" value="Bacteria"/>
</dbReference>
<feature type="transmembrane region" description="Helical" evidence="1">
    <location>
        <begin position="118"/>
        <end position="140"/>
    </location>
</feature>